<dbReference type="EMBL" id="PFAZ01000001">
    <property type="protein sequence ID" value="PIR89356.1"/>
    <property type="molecule type" value="Genomic_DNA"/>
</dbReference>
<protein>
    <submittedName>
        <fullName evidence="1">Uncharacterized protein</fullName>
    </submittedName>
</protein>
<gene>
    <name evidence="1" type="ORF">COU07_00450</name>
</gene>
<name>A0A2H0UUN6_9BACT</name>
<evidence type="ECO:0000313" key="1">
    <source>
        <dbReference type="EMBL" id="PIR89356.1"/>
    </source>
</evidence>
<dbReference type="AlphaFoldDB" id="A0A2H0UUN6"/>
<sequence>MINKLTPGQDRRETSRIINMLKGRGIKVKVLKRKKTDTHRRAQFETQNGDILCKGEEGIIRYLSGSPKESA</sequence>
<accession>A0A2H0UUN6</accession>
<comment type="caution">
    <text evidence="1">The sequence shown here is derived from an EMBL/GenBank/DDBJ whole genome shotgun (WGS) entry which is preliminary data.</text>
</comment>
<reference evidence="2" key="1">
    <citation type="submission" date="2017-09" db="EMBL/GenBank/DDBJ databases">
        <title>Depth-based differentiation of microbial function through sediment-hosted aquifers and enrichment of novel symbionts in the deep terrestrial subsurface.</title>
        <authorList>
            <person name="Probst A.J."/>
            <person name="Ladd B."/>
            <person name="Jarett J.K."/>
            <person name="Geller-Mcgrath D.E."/>
            <person name="Sieber C.M.K."/>
            <person name="Emerson J.B."/>
            <person name="Anantharaman K."/>
            <person name="Thomas B.C."/>
            <person name="Malmstrom R."/>
            <person name="Stieglmeier M."/>
            <person name="Klingl A."/>
            <person name="Woyke T."/>
            <person name="Ryan C.M."/>
            <person name="Banfield J.F."/>
        </authorList>
    </citation>
    <scope>NUCLEOTIDE SEQUENCE [LARGE SCALE GENOMIC DNA]</scope>
</reference>
<dbReference type="Proteomes" id="UP000231157">
    <property type="component" value="Unassembled WGS sequence"/>
</dbReference>
<proteinExistence type="predicted"/>
<organism evidence="1 2">
    <name type="scientific">Candidatus Harrisonbacteria bacterium CG10_big_fil_rev_8_21_14_0_10_40_38</name>
    <dbReference type="NCBI Taxonomy" id="1974583"/>
    <lineage>
        <taxon>Bacteria</taxon>
        <taxon>Candidatus Harrisoniibacteriota</taxon>
    </lineage>
</organism>
<evidence type="ECO:0000313" key="2">
    <source>
        <dbReference type="Proteomes" id="UP000231157"/>
    </source>
</evidence>